<organism evidence="1 2">
    <name type="scientific">Cronobacter phage CR8</name>
    <dbReference type="NCBI Taxonomy" id="1327934"/>
    <lineage>
        <taxon>Viruses</taxon>
        <taxon>Duplodnaviria</taxon>
        <taxon>Heunggongvirae</taxon>
        <taxon>Uroviricota</taxon>
        <taxon>Caudoviricetes</taxon>
        <taxon>Vequintavirinae</taxon>
        <taxon>Certrevirus</taxon>
        <taxon>Certrevirus CR8</taxon>
    </lineage>
</organism>
<name>A0A060AGU5_9CAUD</name>
<dbReference type="Proteomes" id="UP000026984">
    <property type="component" value="Segment"/>
</dbReference>
<accession>A0A060AGU5</accession>
<dbReference type="RefSeq" id="YP_009042296.1">
    <property type="nucleotide sequence ID" value="NC_024354.1"/>
</dbReference>
<evidence type="ECO:0000313" key="2">
    <source>
        <dbReference type="Proteomes" id="UP000026984"/>
    </source>
</evidence>
<proteinExistence type="predicted"/>
<reference evidence="1 2" key="1">
    <citation type="submission" date="2013-04" db="EMBL/GenBank/DDBJ databases">
        <title>Complete Genome Sequence of Cronobacter sakazakii Bacteriophage CR8.</title>
        <authorList>
            <person name="Kim Y."/>
            <person name="Shin H."/>
            <person name="Ryu S."/>
        </authorList>
    </citation>
    <scope>NUCLEOTIDE SEQUENCE [LARGE SCALE GENOMIC DNA]</scope>
</reference>
<dbReference type="GeneID" id="19686810"/>
<dbReference type="KEGG" id="vg:19686810"/>
<gene>
    <name evidence="1" type="ORF">CR8_059</name>
</gene>
<evidence type="ECO:0000313" key="1">
    <source>
        <dbReference type="EMBL" id="AIA64589.1"/>
    </source>
</evidence>
<sequence>MTEKKIVKFTVEIECYEETIKSAVTQYQLRQMMGEGFNEATPQERLGLQVARRYMAGLMTDLQEGERDHENP</sequence>
<protein>
    <submittedName>
        <fullName evidence="1">Uncharacterized protein</fullName>
    </submittedName>
</protein>
<dbReference type="EMBL" id="KC954774">
    <property type="protein sequence ID" value="AIA64589.1"/>
    <property type="molecule type" value="Genomic_DNA"/>
</dbReference>
<keyword evidence="2" id="KW-1185">Reference proteome</keyword>